<dbReference type="InParanoid" id="A0A024FU52"/>
<evidence type="ECO:0000313" key="2">
    <source>
        <dbReference type="EMBL" id="CCI10194.1"/>
    </source>
</evidence>
<proteinExistence type="predicted"/>
<evidence type="ECO:0000313" key="3">
    <source>
        <dbReference type="Proteomes" id="UP000053237"/>
    </source>
</evidence>
<sequence length="715" mass="81197">MNFRLRHVSLAVLVSMSRDLQANYIPGLSRILNVTCIKGMDFSPCHRCLVSSVGVNRIDLVQDSDSFRLYWIQGRYSDMIRSFITSCSGTRMCRISAESTEAYTVDYSTLFVSQRLATKLKLNMFDESIRVFATSMVFEETIVEAHGRTMKLRHPNHEKTSFKRKGGLKIPLLFGGDFTANKNTDLDSLSDQQEKTPFVPIQDSEILNSKSGYMMEAQNGQNIPLSLQCMIIPSFLEDAVCRECLAKYSESLGIRTYLLFYRKLTTSAQLCVFRSIYESSEIIRSCEAAFCSEIKQWSLSDCAKVESVVSKLSSLFDKTNNKHNQKNHDHTRDITDKEPKSLKEIKQVLDLIAYKRMARARARSGASFQQFISVTTLQREAFTCIKISSKHNRNFECMGCILENVLGARVAITLSLNSALILTNPSESTKTFEDCTKTCNVVKNLNHNDCIDYSIQQRVSTELYVKPSKTQRNYENSGYCLISFHAVTRRQHCYKRMREYFSLNSQKPRINILTKTSLLTDTSGLDSDLLSKSIENYRSPRSLKTCIRIQKVPHKLCSEHDAVITAASIQSTETIAIETFNKEQIPVGVWPPQNHITFSTGGHVDVQMSCLWKTLSDSDTKLTPICTSITLVKYKCGKSKQVECVSCLLQHTEVYFAYNDKSSTSGYVWMRQAPSLILKSCIDYKNCLSLSYNAHRTQVKLPDGVRQLTIEDIRS</sequence>
<evidence type="ECO:0000256" key="1">
    <source>
        <dbReference type="SAM" id="SignalP"/>
    </source>
</evidence>
<keyword evidence="1" id="KW-0732">Signal</keyword>
<protein>
    <recommendedName>
        <fullName evidence="4">Apple domain-containing protein</fullName>
    </recommendedName>
</protein>
<feature type="chain" id="PRO_5001529271" description="Apple domain-containing protein" evidence="1">
    <location>
        <begin position="23"/>
        <end position="715"/>
    </location>
</feature>
<name>A0A024FU52_9STRA</name>
<dbReference type="AlphaFoldDB" id="A0A024FU52"/>
<organism evidence="2 3">
    <name type="scientific">Albugo candida</name>
    <dbReference type="NCBI Taxonomy" id="65357"/>
    <lineage>
        <taxon>Eukaryota</taxon>
        <taxon>Sar</taxon>
        <taxon>Stramenopiles</taxon>
        <taxon>Oomycota</taxon>
        <taxon>Peronosporomycetes</taxon>
        <taxon>Albuginales</taxon>
        <taxon>Albuginaceae</taxon>
        <taxon>Albugo</taxon>
    </lineage>
</organism>
<accession>A0A024FU52</accession>
<reference evidence="2 3" key="1">
    <citation type="submission" date="2012-05" db="EMBL/GenBank/DDBJ databases">
        <title>Recombination and specialization in a pathogen metapopulation.</title>
        <authorList>
            <person name="Gardiner A."/>
            <person name="Kemen E."/>
            <person name="Schultz-Larsen T."/>
            <person name="MacLean D."/>
            <person name="Van Oosterhout C."/>
            <person name="Jones J.D.G."/>
        </authorList>
    </citation>
    <scope>NUCLEOTIDE SEQUENCE [LARGE SCALE GENOMIC DNA]</scope>
    <source>
        <strain evidence="2 3">Ac Nc2</strain>
    </source>
</reference>
<dbReference type="EMBL" id="CAIX01000135">
    <property type="protein sequence ID" value="CCI10194.1"/>
    <property type="molecule type" value="Genomic_DNA"/>
</dbReference>
<evidence type="ECO:0008006" key="4">
    <source>
        <dbReference type="Google" id="ProtNLM"/>
    </source>
</evidence>
<feature type="signal peptide" evidence="1">
    <location>
        <begin position="1"/>
        <end position="22"/>
    </location>
</feature>
<keyword evidence="3" id="KW-1185">Reference proteome</keyword>
<comment type="caution">
    <text evidence="2">The sequence shown here is derived from an EMBL/GenBank/DDBJ whole genome shotgun (WGS) entry which is preliminary data.</text>
</comment>
<dbReference type="Proteomes" id="UP000053237">
    <property type="component" value="Unassembled WGS sequence"/>
</dbReference>
<gene>
    <name evidence="2" type="ORF">BN9_075900</name>
</gene>